<dbReference type="InterPro" id="IPR022398">
    <property type="entry name" value="Peptidase_S8_His-AS"/>
</dbReference>
<dbReference type="Pfam" id="PF00041">
    <property type="entry name" value="fn3"/>
    <property type="match status" value="3"/>
</dbReference>
<accession>A0ABQ5R070</accession>
<dbReference type="CDD" id="cd04077">
    <property type="entry name" value="Peptidases_S8_PCSK9_ProteinaseK_like"/>
    <property type="match status" value="1"/>
</dbReference>
<dbReference type="InterPro" id="IPR034193">
    <property type="entry name" value="PCSK9_ProteinaseK-like"/>
</dbReference>
<reference evidence="11" key="1">
    <citation type="submission" date="2022-12" db="EMBL/GenBank/DDBJ databases">
        <title>New Phytohabitans aurantiacus sp. RD004123 nov., an actinomycete isolated from soil.</title>
        <authorList>
            <person name="Triningsih D.W."/>
            <person name="Harunari E."/>
            <person name="Igarashi Y."/>
        </authorList>
    </citation>
    <scope>NUCLEOTIDE SEQUENCE</scope>
    <source>
        <strain evidence="11">RD004123</strain>
    </source>
</reference>
<dbReference type="InterPro" id="IPR023827">
    <property type="entry name" value="Peptidase_S8_Asp-AS"/>
</dbReference>
<keyword evidence="3 7" id="KW-0378">Hydrolase</keyword>
<dbReference type="InterPro" id="IPR015500">
    <property type="entry name" value="Peptidase_S8_subtilisin-rel"/>
</dbReference>
<feature type="domain" description="Fibronectin type-III" evidence="10">
    <location>
        <begin position="1219"/>
        <end position="1304"/>
    </location>
</feature>
<dbReference type="InterPro" id="IPR000209">
    <property type="entry name" value="Peptidase_S8/S53_dom"/>
</dbReference>
<evidence type="ECO:0000256" key="8">
    <source>
        <dbReference type="RuleBase" id="RU003355"/>
    </source>
</evidence>
<evidence type="ECO:0000313" key="11">
    <source>
        <dbReference type="EMBL" id="GLH99950.1"/>
    </source>
</evidence>
<evidence type="ECO:0000256" key="3">
    <source>
        <dbReference type="ARBA" id="ARBA00022801"/>
    </source>
</evidence>
<dbReference type="PANTHER" id="PTHR43806:SF11">
    <property type="entry name" value="CEREVISIN-RELATED"/>
    <property type="match status" value="1"/>
</dbReference>
<feature type="region of interest" description="Disordered" evidence="9">
    <location>
        <begin position="482"/>
        <end position="501"/>
    </location>
</feature>
<feature type="active site" description="Charge relay system" evidence="7">
    <location>
        <position position="183"/>
    </location>
</feature>
<feature type="domain" description="Fibronectin type-III" evidence="10">
    <location>
        <begin position="742"/>
        <end position="837"/>
    </location>
</feature>
<dbReference type="Gene3D" id="3.30.70.80">
    <property type="entry name" value="Peptidase S8 propeptide/proteinase inhibitor I9"/>
    <property type="match status" value="1"/>
</dbReference>
<feature type="domain" description="Fibronectin type-III" evidence="10">
    <location>
        <begin position="1125"/>
        <end position="1218"/>
    </location>
</feature>
<dbReference type="InterPro" id="IPR037045">
    <property type="entry name" value="S8pro/Inhibitor_I9_sf"/>
</dbReference>
<organism evidence="11 12">
    <name type="scientific">Phytohabitans aurantiacus</name>
    <dbReference type="NCBI Taxonomy" id="3016789"/>
    <lineage>
        <taxon>Bacteria</taxon>
        <taxon>Bacillati</taxon>
        <taxon>Actinomycetota</taxon>
        <taxon>Actinomycetes</taxon>
        <taxon>Micromonosporales</taxon>
        <taxon>Micromonosporaceae</taxon>
    </lineage>
</organism>
<feature type="domain" description="Fibronectin type-III" evidence="10">
    <location>
        <begin position="1402"/>
        <end position="1494"/>
    </location>
</feature>
<dbReference type="EMBL" id="BSDI01000029">
    <property type="protein sequence ID" value="GLH99950.1"/>
    <property type="molecule type" value="Genomic_DNA"/>
</dbReference>
<evidence type="ECO:0000313" key="12">
    <source>
        <dbReference type="Proteomes" id="UP001144280"/>
    </source>
</evidence>
<feature type="active site" description="Charge relay system" evidence="7">
    <location>
        <position position="339"/>
    </location>
</feature>
<comment type="similarity">
    <text evidence="1 7 8">Belongs to the peptidase S8 family.</text>
</comment>
<dbReference type="Pfam" id="PF00082">
    <property type="entry name" value="Peptidase_S8"/>
    <property type="match status" value="1"/>
</dbReference>
<dbReference type="PROSITE" id="PS50853">
    <property type="entry name" value="FN3"/>
    <property type="match status" value="7"/>
</dbReference>
<name>A0ABQ5R070_9ACTN</name>
<keyword evidence="6" id="KW-0624">Polysaccharide degradation</keyword>
<keyword evidence="6" id="KW-0119">Carbohydrate metabolism</keyword>
<keyword evidence="2 7" id="KW-0645">Protease</keyword>
<evidence type="ECO:0000256" key="1">
    <source>
        <dbReference type="ARBA" id="ARBA00011073"/>
    </source>
</evidence>
<dbReference type="InterPro" id="IPR050131">
    <property type="entry name" value="Peptidase_S8_subtilisin-like"/>
</dbReference>
<feature type="active site" description="Charge relay system" evidence="7">
    <location>
        <position position="150"/>
    </location>
</feature>
<dbReference type="SUPFAM" id="SSF54897">
    <property type="entry name" value="Protease propeptides/inhibitors"/>
    <property type="match status" value="1"/>
</dbReference>
<dbReference type="InterPro" id="IPR036852">
    <property type="entry name" value="Peptidase_S8/S53_dom_sf"/>
</dbReference>
<dbReference type="PANTHER" id="PTHR43806">
    <property type="entry name" value="PEPTIDASE S8"/>
    <property type="match status" value="1"/>
</dbReference>
<evidence type="ECO:0000256" key="2">
    <source>
        <dbReference type="ARBA" id="ARBA00022670"/>
    </source>
</evidence>
<sequence length="1633" mass="175678">MGRSVSRLSTAVAAALLLGVMVVPAAGGRMGEVRNADLATALPGRYIVDVRDGVDVTAAARDLTGRYGGTVEALFTAVLGGFSLSATATQARRIAGDPRVEVVEADQVVRLDSTQVDPPNWGLDRIDQIPQQRDQRYYHSDSAVHAYVLDSGIRVDHETFEGRARHEYSPDDHEYCTGAKGRHGTNVAGVIGGKEYGVAKNVRLVSVRIGTCNANGDFEPGVVEIVHGVDWVTKNAQRPAVVNMSFGGPTSGLVHRAVNDMVNSGLTVVSSAGNFEGNACTQEPNTVPGVIVVSATDQNDRRISDAASGPCVDLFAPGYDITTAGIESPAHVDNNSGTSFAAPHVAGAAALILAEHPTFTSAQVAEVLIANSNKNAVRSAGMEGTPNRLLYVPPPGARDAETVAHDDLNRLWNAYGDQGGNWTGGDETTSVALPDGRVAWLFSDTFLGTVNPDHSRPPNTPMIHNSMVVQSGNTLGPTVTGGNAADPKSLVRPETDDDPNDAGYWVNDATVEGDEVAAFYTHYRKTGSGVLDVAQVGTAIGFFSTRDMSYKGATDLSFGKTLKWGAALLREDDYTYIYGVEGRDGQKLLHIARVRNGLLETEAAWEFWTGGPGDWSTEEAKSTPVMSGVGDGFGLEKLDDGRYVLLTQDTNLAFNPDIVAYTAGAPTGPFTGRTHVYKAPESRGDTIVYDARIHTAFSSGNQLVVSYNVNSLKSADVLADVRLYRPRFVSVTLPAAVDPAGVPDAPTALTAAPGDQGIALSWQPPPGDIEHFWVYQRDETAKQTQFARLPLPVRDVSVDLRYLTNGHTYEFRVSAVNEVGEGPKSLPDSALPAIGPPTHAPTNLTANAEPDGTIKLRWDPVPEEGVYYFVEQREASEEDDDAKFNRWPLPIVNGTEARAEYLSHSRVYEFRVLATNSGGDGPYSNVASTASWTALPGAPKNLRAVAGDAQVTLSWSAPGPNVWYFPYIKDVGAGETEFSKLPVPLMGETTFTYKYLTNKNAYEFKVGATNPGGEGPTSTVVTATPQPTTPPAPSGLTATPRGNGTIDLSWTSPREGSWFTVYQRGANDRDFVPWPYPVSKGTTATAQWLTHGIRYEFKVVSTYYDLESAPTNVASAVAHYDRPAAPTNLRAVPTPDGFAQLSWNPSPGEPWYWVYQRDATTNGDWEKWGSPTDKLSVLTGALVNGRTYQFKVSATNQGGEGPATEPVSMVARGGTPPAPGGLRVAPGDGKATLSWNSLGAGMYYFVHRRKVIPSGDWEKFPYPTDQTSLVDTMLNNGDTYEYRVSASNAHGEGPWSDGVRVRPLPPLPPKVTGLTAQAGDGKVTLSWNALAPGVWYIVEHRNATANGKFTPTPTLSGNTTWTHILLNNGDTYEYKVRATNVAGDGPNSDVASARPLPPIPRAPTNLRVDAVGPNSVTLSWNAPGPGVWYWVYMRDAANPQESFRPLTYPVPGQTSLKVDGLMIGKTYQFMVTATNIAGEGAPSNVVSGRPLPPNQTACGRTYSNWIKTKIDIFDPEAIQLYDVGVDGCIRRDGATVYLNYFWDTNGYAVLDASFKYDLWDCTTGRLIWHHSIPYERGTPNTSGAHASSHSIDPTHFYRVRAHGGGHINTFPYSTFGMYPPPRIAPTVAWSDCV</sequence>
<feature type="domain" description="Fibronectin type-III" evidence="10">
    <location>
        <begin position="1305"/>
        <end position="1398"/>
    </location>
</feature>
<feature type="domain" description="Fibronectin type-III" evidence="10">
    <location>
        <begin position="938"/>
        <end position="1032"/>
    </location>
</feature>
<dbReference type="CDD" id="cd00063">
    <property type="entry name" value="FN3"/>
    <property type="match status" value="8"/>
</dbReference>
<dbReference type="PRINTS" id="PR00723">
    <property type="entry name" value="SUBTILISIN"/>
</dbReference>
<dbReference type="SUPFAM" id="SSF49265">
    <property type="entry name" value="Fibronectin type III"/>
    <property type="match status" value="4"/>
</dbReference>
<evidence type="ECO:0000256" key="7">
    <source>
        <dbReference type="PROSITE-ProRule" id="PRU01240"/>
    </source>
</evidence>
<dbReference type="InterPro" id="IPR023828">
    <property type="entry name" value="Peptidase_S8_Ser-AS"/>
</dbReference>
<dbReference type="SUPFAM" id="SSF52743">
    <property type="entry name" value="Subtilisin-like"/>
    <property type="match status" value="1"/>
</dbReference>
<dbReference type="Gene3D" id="2.60.40.10">
    <property type="entry name" value="Immunoglobulins"/>
    <property type="match status" value="8"/>
</dbReference>
<proteinExistence type="inferred from homology"/>
<keyword evidence="5" id="KW-0326">Glycosidase</keyword>
<dbReference type="InterPro" id="IPR036116">
    <property type="entry name" value="FN3_sf"/>
</dbReference>
<dbReference type="InterPro" id="IPR013783">
    <property type="entry name" value="Ig-like_fold"/>
</dbReference>
<feature type="domain" description="Fibronectin type-III" evidence="10">
    <location>
        <begin position="840"/>
        <end position="936"/>
    </location>
</feature>
<keyword evidence="12" id="KW-1185">Reference proteome</keyword>
<gene>
    <name evidence="11" type="ORF">Pa4123_52260</name>
</gene>
<dbReference type="Proteomes" id="UP001144280">
    <property type="component" value="Unassembled WGS sequence"/>
</dbReference>
<keyword evidence="4 7" id="KW-0720">Serine protease</keyword>
<evidence type="ECO:0000256" key="9">
    <source>
        <dbReference type="SAM" id="MobiDB-lite"/>
    </source>
</evidence>
<evidence type="ECO:0000256" key="4">
    <source>
        <dbReference type="ARBA" id="ARBA00022825"/>
    </source>
</evidence>
<dbReference type="RefSeq" id="WP_281899950.1">
    <property type="nucleotide sequence ID" value="NZ_BSDI01000029.1"/>
</dbReference>
<protein>
    <recommendedName>
        <fullName evidence="10">Fibronectin type-III domain-containing protein</fullName>
    </recommendedName>
</protein>
<dbReference type="PROSITE" id="PS00136">
    <property type="entry name" value="SUBTILASE_ASP"/>
    <property type="match status" value="1"/>
</dbReference>
<dbReference type="InterPro" id="IPR003961">
    <property type="entry name" value="FN3_dom"/>
</dbReference>
<comment type="caution">
    <text evidence="11">The sequence shown here is derived from an EMBL/GenBank/DDBJ whole genome shotgun (WGS) entry which is preliminary data.</text>
</comment>
<evidence type="ECO:0000259" key="10">
    <source>
        <dbReference type="PROSITE" id="PS50853"/>
    </source>
</evidence>
<dbReference type="Gene3D" id="3.40.50.200">
    <property type="entry name" value="Peptidase S8/S53 domain"/>
    <property type="match status" value="1"/>
</dbReference>
<dbReference type="SMART" id="SM00060">
    <property type="entry name" value="FN3"/>
    <property type="match status" value="8"/>
</dbReference>
<dbReference type="PROSITE" id="PS00138">
    <property type="entry name" value="SUBTILASE_SER"/>
    <property type="match status" value="1"/>
</dbReference>
<evidence type="ECO:0000256" key="6">
    <source>
        <dbReference type="ARBA" id="ARBA00023326"/>
    </source>
</evidence>
<evidence type="ECO:0000256" key="5">
    <source>
        <dbReference type="ARBA" id="ARBA00023295"/>
    </source>
</evidence>
<dbReference type="PROSITE" id="PS00137">
    <property type="entry name" value="SUBTILASE_HIS"/>
    <property type="match status" value="1"/>
</dbReference>
<dbReference type="PROSITE" id="PS51892">
    <property type="entry name" value="SUBTILASE"/>
    <property type="match status" value="1"/>
</dbReference>